<sequence length="513" mass="56954">MLIKINGEEIDVAEGSSIRDVIDKTNAPYSPNSIVCLIKGKEELEKNISKYKIKTNIGSIIIQLDESEEAKPLVDVWKNKYEEFVDLSIRWSTPNEVAIGPIVTELEPTSDEHKYFEGDVVLSLSSFSNESTHLIMLKENTTNVYAVPPFNKGIFAKIIGGKKTLNSLTDDDRITAIEPIVERSTTTDSASVSDLNVILEEGNELFTYISFDIDENSPVCVEHLFSIVESGKIQVDYDSESFAGFYELEGIKKPKENTTLRNRGTMTIRNDGKGVGRLYIYRQNRVLTPNHTTVGQVVHGMELIDCARENEYITVKSEQQRLLLLNHSQAGAEALLNAAGVEQIREGVVADDALIVEQSPKHTIDILREGKVVTKAINKEDLCEIKFTENAPRSVKYFKFLSGLLENPIGSIKVHFSVPGMHILIFEGDKKLAKGLIPENNPTDIVPSCTIGITNMASKSAGLIGVRFEDNKEFGPTAESFNATNMVGKIVSDPKRLEKIKEGVVVYVTESMY</sequence>
<keyword evidence="4" id="KW-1185">Reference proteome</keyword>
<proteinExistence type="inferred from homology"/>
<dbReference type="AlphaFoldDB" id="A0A166BM34"/>
<comment type="similarity">
    <text evidence="1">Belongs to the UPF0288 family.</text>
</comment>
<dbReference type="Pfam" id="PF26548">
    <property type="entry name" value="DUF8179"/>
    <property type="match status" value="1"/>
</dbReference>
<dbReference type="RefSeq" id="WP_042691263.1">
    <property type="nucleotide sequence ID" value="NZ_CABMAB010000002.1"/>
</dbReference>
<protein>
    <recommendedName>
        <fullName evidence="1">UPF0288 protein MBORA_04500</fullName>
    </recommendedName>
</protein>
<dbReference type="InterPro" id="IPR058492">
    <property type="entry name" value="DUF8179"/>
</dbReference>
<dbReference type="STRING" id="66851.MBORA_04500"/>
<evidence type="ECO:0000259" key="2">
    <source>
        <dbReference type="Pfam" id="PF26548"/>
    </source>
</evidence>
<comment type="caution">
    <text evidence="3">The sequence shown here is derived from an EMBL/GenBank/DDBJ whole genome shotgun (WGS) entry which is preliminary data.</text>
</comment>
<feature type="domain" description="Putative peptidyl-prolyl cis-trans isomerase" evidence="2">
    <location>
        <begin position="384"/>
        <end position="510"/>
    </location>
</feature>
<gene>
    <name evidence="3" type="ORF">MBORA_04500</name>
</gene>
<reference evidence="4" key="1">
    <citation type="journal article" date="2016" name="Genome Announc.">
        <title>Draft Genome Sequences of Methanobrevibacter curvatus DSM11111, Methanobrevibacter cuticularis DSM11139, Methanobrevibacter filiformis DSM11501, and Methanobrevibacter oralis DSM7256.</title>
        <authorList>
            <person name="Poehlein A."/>
            <person name="Seedorf H."/>
        </authorList>
    </citation>
    <scope>NUCLEOTIDE SEQUENCE [LARGE SCALE GENOMIC DNA]</scope>
    <source>
        <strain evidence="4">DSM 7256 / JCM 30027 / ZR</strain>
    </source>
</reference>
<dbReference type="EMBL" id="LWMU01000048">
    <property type="protein sequence ID" value="KZX13542.1"/>
    <property type="molecule type" value="Genomic_DNA"/>
</dbReference>
<dbReference type="PIRSF" id="PIRSF005852">
    <property type="entry name" value="UCP005852"/>
    <property type="match status" value="1"/>
</dbReference>
<evidence type="ECO:0000313" key="4">
    <source>
        <dbReference type="Proteomes" id="UP000077428"/>
    </source>
</evidence>
<dbReference type="HAMAP" id="MF_01089">
    <property type="entry name" value="UPF0288"/>
    <property type="match status" value="1"/>
</dbReference>
<accession>A0A166BM34</accession>
<evidence type="ECO:0000256" key="1">
    <source>
        <dbReference type="HAMAP-Rule" id="MF_01089"/>
    </source>
</evidence>
<dbReference type="PATRIC" id="fig|66851.6.peg.515"/>
<name>A0A166BM34_METOA</name>
<evidence type="ECO:0000313" key="3">
    <source>
        <dbReference type="EMBL" id="KZX13542.1"/>
    </source>
</evidence>
<dbReference type="Proteomes" id="UP000077428">
    <property type="component" value="Unassembled WGS sequence"/>
</dbReference>
<dbReference type="InterPro" id="IPR016466">
    <property type="entry name" value="Methan_mark_3"/>
</dbReference>
<organism evidence="3 4">
    <name type="scientific">Methanobrevibacter oralis</name>
    <dbReference type="NCBI Taxonomy" id="66851"/>
    <lineage>
        <taxon>Archaea</taxon>
        <taxon>Methanobacteriati</taxon>
        <taxon>Methanobacteriota</taxon>
        <taxon>Methanomada group</taxon>
        <taxon>Methanobacteria</taxon>
        <taxon>Methanobacteriales</taxon>
        <taxon>Methanobacteriaceae</taxon>
        <taxon>Methanobrevibacter</taxon>
    </lineage>
</organism>
<dbReference type="NCBIfam" id="TIGR03268">
    <property type="entry name" value="methan_mark_3"/>
    <property type="match status" value="1"/>
</dbReference>
<dbReference type="OrthoDB" id="140355at2157"/>